<dbReference type="PANTHER" id="PTHR18866">
    <property type="entry name" value="CARBOXYLASE:PYRUVATE/ACETYL-COA/PROPIONYL-COA CARBOXYLASE"/>
    <property type="match status" value="1"/>
</dbReference>
<dbReference type="InterPro" id="IPR004549">
    <property type="entry name" value="Acetyl_CoA_COase_biotin_COase"/>
</dbReference>
<evidence type="ECO:0000256" key="12">
    <source>
        <dbReference type="ARBA" id="ARBA00023317"/>
    </source>
</evidence>
<dbReference type="InterPro" id="IPR011764">
    <property type="entry name" value="Biotin_carboxylation_dom"/>
</dbReference>
<evidence type="ECO:0000256" key="2">
    <source>
        <dbReference type="ARBA" id="ARBA00001941"/>
    </source>
</evidence>
<dbReference type="PROSITE" id="PS00867">
    <property type="entry name" value="CPSASE_2"/>
    <property type="match status" value="1"/>
</dbReference>
<dbReference type="FunFam" id="3.30.470.20:FF:000028">
    <property type="entry name" value="Methylcrotonoyl-CoA carboxylase subunit alpha, mitochondrial"/>
    <property type="match status" value="1"/>
</dbReference>
<evidence type="ECO:0000256" key="1">
    <source>
        <dbReference type="ARBA" id="ARBA00001936"/>
    </source>
</evidence>
<evidence type="ECO:0000256" key="9">
    <source>
        <dbReference type="ARBA" id="ARBA00022840"/>
    </source>
</evidence>
<dbReference type="InterPro" id="IPR016185">
    <property type="entry name" value="PreATP-grasp_dom_sf"/>
</dbReference>
<evidence type="ECO:0000256" key="3">
    <source>
        <dbReference type="ARBA" id="ARBA00002380"/>
    </source>
</evidence>
<evidence type="ECO:0000256" key="8">
    <source>
        <dbReference type="ARBA" id="ARBA00022741"/>
    </source>
</evidence>
<evidence type="ECO:0000256" key="11">
    <source>
        <dbReference type="ARBA" id="ARBA00023267"/>
    </source>
</evidence>
<reference evidence="20 21" key="1">
    <citation type="submission" date="2006-10" db="EMBL/GenBank/DDBJ databases">
        <title>Complete sequence of Methanosaeta thermophila PT.</title>
        <authorList>
            <consortium name="US DOE Joint Genome Institute"/>
            <person name="Copeland A."/>
            <person name="Lucas S."/>
            <person name="Lapidus A."/>
            <person name="Barry K."/>
            <person name="Detter J.C."/>
            <person name="Glavina del Rio T."/>
            <person name="Hammon N."/>
            <person name="Israni S."/>
            <person name="Pitluck S."/>
            <person name="Chain P."/>
            <person name="Malfatti S."/>
            <person name="Shin M."/>
            <person name="Vergez L."/>
            <person name="Schmutz J."/>
            <person name="Larimer F."/>
            <person name="Land M."/>
            <person name="Hauser L."/>
            <person name="Kyrpides N."/>
            <person name="Kim E."/>
            <person name="Smith K.S."/>
            <person name="Ingram-Smith C."/>
            <person name="Richardson P."/>
        </authorList>
    </citation>
    <scope>NUCLEOTIDE SEQUENCE [LARGE SCALE GENOMIC DNA]</scope>
    <source>
        <strain evidence="21">DSM 6194 / JCM 14653 / NBRC 101360 / PT</strain>
    </source>
</reference>
<evidence type="ECO:0000256" key="13">
    <source>
        <dbReference type="ARBA" id="ARBA00049382"/>
    </source>
</evidence>
<comment type="cofactor">
    <cofactor evidence="2">
        <name>Co(2+)</name>
        <dbReference type="ChEBI" id="CHEBI:48828"/>
    </cofactor>
</comment>
<dbReference type="GO" id="GO:0004736">
    <property type="term" value="F:pyruvate carboxylase activity"/>
    <property type="evidence" value="ECO:0007669"/>
    <property type="project" value="UniProtKB-EC"/>
</dbReference>
<evidence type="ECO:0000259" key="19">
    <source>
        <dbReference type="PROSITE" id="PS50979"/>
    </source>
</evidence>
<accession>A0B7A9</accession>
<dbReference type="OrthoDB" id="31083at2157"/>
<comment type="function">
    <text evidence="3">Pyruvate carboxylase catalyzes a 2-step reaction, involving the ATP-dependent carboxylation of the covalently attached biotin in the first step and the transfer of the carboxyl group to pyruvate in the second.</text>
</comment>
<evidence type="ECO:0000256" key="7">
    <source>
        <dbReference type="ARBA" id="ARBA00022598"/>
    </source>
</evidence>
<feature type="domain" description="Biotin carboxylation" evidence="19">
    <location>
        <begin position="1"/>
        <end position="445"/>
    </location>
</feature>
<evidence type="ECO:0000256" key="15">
    <source>
        <dbReference type="ARBA" id="ARBA00073540"/>
    </source>
</evidence>
<evidence type="ECO:0000313" key="21">
    <source>
        <dbReference type="Proteomes" id="UP000000674"/>
    </source>
</evidence>
<evidence type="ECO:0000259" key="18">
    <source>
        <dbReference type="PROSITE" id="PS50975"/>
    </source>
</evidence>
<evidence type="ECO:0000256" key="14">
    <source>
        <dbReference type="ARBA" id="ARBA00064342"/>
    </source>
</evidence>
<dbReference type="SMART" id="SM00878">
    <property type="entry name" value="Biotin_carb_C"/>
    <property type="match status" value="1"/>
</dbReference>
<feature type="domain" description="ATP-grasp" evidence="18">
    <location>
        <begin position="120"/>
        <end position="316"/>
    </location>
</feature>
<proteinExistence type="predicted"/>
<dbReference type="InterPro" id="IPR005481">
    <property type="entry name" value="BC-like_N"/>
</dbReference>
<keyword evidence="9 17" id="KW-0067">ATP-binding</keyword>
<dbReference type="Pfam" id="PF02786">
    <property type="entry name" value="CPSase_L_D2"/>
    <property type="match status" value="1"/>
</dbReference>
<gene>
    <name evidence="20" type="ordered locus">Mthe_0794</name>
</gene>
<dbReference type="Pfam" id="PF02785">
    <property type="entry name" value="Biotin_carb_C"/>
    <property type="match status" value="1"/>
</dbReference>
<evidence type="ECO:0000256" key="6">
    <source>
        <dbReference type="ARBA" id="ARBA00022432"/>
    </source>
</evidence>
<dbReference type="AlphaFoldDB" id="A0B7A9"/>
<keyword evidence="11" id="KW-0092">Biotin</keyword>
<dbReference type="SUPFAM" id="SSF56059">
    <property type="entry name" value="Glutathione synthetase ATP-binding domain-like"/>
    <property type="match status" value="1"/>
</dbReference>
<keyword evidence="12 20" id="KW-0670">Pyruvate</keyword>
<dbReference type="SUPFAM" id="SSF52440">
    <property type="entry name" value="PreATP-grasp domain"/>
    <property type="match status" value="1"/>
</dbReference>
<evidence type="ECO:0000313" key="20">
    <source>
        <dbReference type="EMBL" id="ABK14583.1"/>
    </source>
</evidence>
<name>A0B7A9_METTP</name>
<dbReference type="PROSITE" id="PS50979">
    <property type="entry name" value="BC"/>
    <property type="match status" value="1"/>
</dbReference>
<comment type="pathway">
    <text evidence="4">Carbohydrate biosynthesis; gluconeogenesis.</text>
</comment>
<dbReference type="GeneID" id="4461981"/>
<dbReference type="RefSeq" id="WP_011695979.1">
    <property type="nucleotide sequence ID" value="NC_008553.1"/>
</dbReference>
<comment type="cofactor">
    <cofactor evidence="1">
        <name>Mn(2+)</name>
        <dbReference type="ChEBI" id="CHEBI:29035"/>
    </cofactor>
</comment>
<dbReference type="NCBIfam" id="NF006406">
    <property type="entry name" value="PRK08654.1"/>
    <property type="match status" value="1"/>
</dbReference>
<dbReference type="InterPro" id="IPR005482">
    <property type="entry name" value="Biotin_COase_C"/>
</dbReference>
<dbReference type="KEGG" id="mtp:Mthe_0794"/>
<dbReference type="Gene3D" id="3.30.470.20">
    <property type="entry name" value="ATP-grasp fold, B domain"/>
    <property type="match status" value="1"/>
</dbReference>
<dbReference type="GO" id="GO:0046872">
    <property type="term" value="F:metal ion binding"/>
    <property type="evidence" value="ECO:0007669"/>
    <property type="project" value="InterPro"/>
</dbReference>
<dbReference type="HOGENOM" id="CLU_000395_3_2_2"/>
<dbReference type="PROSITE" id="PS50975">
    <property type="entry name" value="ATP_GRASP"/>
    <property type="match status" value="1"/>
</dbReference>
<keyword evidence="10" id="KW-0460">Magnesium</keyword>
<evidence type="ECO:0000256" key="10">
    <source>
        <dbReference type="ARBA" id="ARBA00022842"/>
    </source>
</evidence>
<dbReference type="InterPro" id="IPR050856">
    <property type="entry name" value="Biotin_carboxylase_complex"/>
</dbReference>
<dbReference type="SUPFAM" id="SSF51246">
    <property type="entry name" value="Rudiment single hybrid motif"/>
    <property type="match status" value="1"/>
</dbReference>
<evidence type="ECO:0000256" key="16">
    <source>
        <dbReference type="ARBA" id="ARBA00079226"/>
    </source>
</evidence>
<evidence type="ECO:0000256" key="17">
    <source>
        <dbReference type="PROSITE-ProRule" id="PRU00409"/>
    </source>
</evidence>
<dbReference type="PANTHER" id="PTHR18866:SF33">
    <property type="entry name" value="METHYLCROTONOYL-COA CARBOXYLASE SUBUNIT ALPHA, MITOCHONDRIAL-RELATED"/>
    <property type="match status" value="1"/>
</dbReference>
<dbReference type="EC" id="6.4.1.1" evidence="5"/>
<dbReference type="FunFam" id="3.40.50.20:FF:000010">
    <property type="entry name" value="Propionyl-CoA carboxylase subunit alpha"/>
    <property type="match status" value="1"/>
</dbReference>
<keyword evidence="21" id="KW-1185">Reference proteome</keyword>
<evidence type="ECO:0000256" key="5">
    <source>
        <dbReference type="ARBA" id="ARBA00013057"/>
    </source>
</evidence>
<sequence>MFKKILVANRGEIAIRIMRACRELGILSVAVYSDADRHALFAKYADEAVYIGPSPSSESYLNMEKIVKAALQTGAEAIHPGYGFLAENPAFAKLCEENGVVFIGPSSSSIDAMGSKITARQMMKDAGVPIVPGTERGISDPEEIADVAERIGYPIIIKPAAGGGGIGMKIVDRPEDLAPAVVSAQSIATSAFGDGTVYLEKYLSEPRHIEFQIMADNRGRTVYVSERECSIQRRHQKLIEEAPSPVMTPELRKRMGEIAVKAAKAIRYRSAGTVEFMYSHGDFYFLEMNTRLQVEHPITEMVTGIDLAKEQISVAAGEDLSFSQNEIEIRGWAIECRINAEDPMNDFAPSPGRLRRYRSPGGPGIRVDSGVYTGYVIPPYYDSLISKLVAHGRDRSEAIARMERALYEYIIVGVATNIPFHKAVLRNERFRRGDINTHFIKEENILDDVKNIVVQEKERGDSLASALGADTRKVAAVSAAVGAYLSLYSSDEGEGERKS</sequence>
<dbReference type="InterPro" id="IPR005479">
    <property type="entry name" value="CPAse_ATP-bd"/>
</dbReference>
<dbReference type="STRING" id="349307.Mthe_0794"/>
<dbReference type="Proteomes" id="UP000000674">
    <property type="component" value="Chromosome"/>
</dbReference>
<dbReference type="PROSITE" id="PS00866">
    <property type="entry name" value="CPSASE_1"/>
    <property type="match status" value="1"/>
</dbReference>
<keyword evidence="8 17" id="KW-0547">Nucleotide-binding</keyword>
<dbReference type="GO" id="GO:0006094">
    <property type="term" value="P:gluconeogenesis"/>
    <property type="evidence" value="ECO:0007669"/>
    <property type="project" value="UniProtKB-KW"/>
</dbReference>
<dbReference type="Pfam" id="PF00289">
    <property type="entry name" value="Biotin_carb_N"/>
    <property type="match status" value="1"/>
</dbReference>
<protein>
    <recommendedName>
        <fullName evidence="15">Pyruvate carboxylase subunit A</fullName>
        <ecNumber evidence="5">6.4.1.1</ecNumber>
    </recommendedName>
    <alternativeName>
        <fullName evidence="16">Pyruvic carboxylase A</fullName>
    </alternativeName>
</protein>
<dbReference type="InterPro" id="IPR011761">
    <property type="entry name" value="ATP-grasp"/>
</dbReference>
<keyword evidence="7 20" id="KW-0436">Ligase</keyword>
<dbReference type="EMBL" id="CP000477">
    <property type="protein sequence ID" value="ABK14583.1"/>
    <property type="molecule type" value="Genomic_DNA"/>
</dbReference>
<dbReference type="NCBIfam" id="TIGR00514">
    <property type="entry name" value="accC"/>
    <property type="match status" value="1"/>
</dbReference>
<evidence type="ECO:0000256" key="4">
    <source>
        <dbReference type="ARBA" id="ARBA00004742"/>
    </source>
</evidence>
<dbReference type="NCBIfam" id="NF006367">
    <property type="entry name" value="PRK08591.1"/>
    <property type="match status" value="1"/>
</dbReference>
<organism evidence="20 21">
    <name type="scientific">Methanothrix thermoacetophila (strain DSM 6194 / JCM 14653 / NBRC 101360 / PT)</name>
    <name type="common">Methanosaeta thermophila</name>
    <dbReference type="NCBI Taxonomy" id="349307"/>
    <lineage>
        <taxon>Archaea</taxon>
        <taxon>Methanobacteriati</taxon>
        <taxon>Methanobacteriota</taxon>
        <taxon>Stenosarchaea group</taxon>
        <taxon>Methanomicrobia</taxon>
        <taxon>Methanotrichales</taxon>
        <taxon>Methanotrichaceae</taxon>
        <taxon>Methanothrix</taxon>
    </lineage>
</organism>
<dbReference type="GO" id="GO:0005524">
    <property type="term" value="F:ATP binding"/>
    <property type="evidence" value="ECO:0007669"/>
    <property type="project" value="UniProtKB-UniRule"/>
</dbReference>
<dbReference type="InterPro" id="IPR011054">
    <property type="entry name" value="Rudment_hybrid_motif"/>
</dbReference>
<comment type="subunit">
    <text evidence="14">Heterooctamer of four A and four B subunits.</text>
</comment>
<keyword evidence="6" id="KW-0312">Gluconeogenesis</keyword>
<comment type="catalytic activity">
    <reaction evidence="13">
        <text>hydrogencarbonate + pyruvate + ATP = oxaloacetate + ADP + phosphate + H(+)</text>
        <dbReference type="Rhea" id="RHEA:20844"/>
        <dbReference type="ChEBI" id="CHEBI:15361"/>
        <dbReference type="ChEBI" id="CHEBI:15378"/>
        <dbReference type="ChEBI" id="CHEBI:16452"/>
        <dbReference type="ChEBI" id="CHEBI:17544"/>
        <dbReference type="ChEBI" id="CHEBI:30616"/>
        <dbReference type="ChEBI" id="CHEBI:43474"/>
        <dbReference type="ChEBI" id="CHEBI:456216"/>
        <dbReference type="EC" id="6.4.1.1"/>
    </reaction>
</comment>